<dbReference type="RefSeq" id="WP_065677921.1">
    <property type="nucleotide sequence ID" value="NZ_AP025464.1"/>
</dbReference>
<proteinExistence type="predicted"/>
<protein>
    <submittedName>
        <fullName evidence="1">Uncharacterized protein</fullName>
    </submittedName>
</protein>
<keyword evidence="2" id="KW-1185">Reference proteome</keyword>
<organism evidence="1 2">
    <name type="scientific">Vibrio celticus</name>
    <dbReference type="NCBI Taxonomy" id="446372"/>
    <lineage>
        <taxon>Bacteria</taxon>
        <taxon>Pseudomonadati</taxon>
        <taxon>Pseudomonadota</taxon>
        <taxon>Gammaproteobacteria</taxon>
        <taxon>Vibrionales</taxon>
        <taxon>Vibrionaceae</taxon>
        <taxon>Vibrio</taxon>
    </lineage>
</organism>
<reference evidence="2" key="1">
    <citation type="submission" date="2016-06" db="EMBL/GenBank/DDBJ databases">
        <authorList>
            <person name="Rodrigo-Torres L."/>
            <person name="Arahal D.R."/>
        </authorList>
    </citation>
    <scope>NUCLEOTIDE SEQUENCE [LARGE SCALE GENOMIC DNA]</scope>
    <source>
        <strain evidence="2">CECT 7224</strain>
    </source>
</reference>
<dbReference type="Proteomes" id="UP000092819">
    <property type="component" value="Unassembled WGS sequence"/>
</dbReference>
<gene>
    <name evidence="1" type="ORF">VCE7224_04715</name>
</gene>
<evidence type="ECO:0000313" key="1">
    <source>
        <dbReference type="EMBL" id="SBT15889.1"/>
    </source>
</evidence>
<sequence length="276" mass="32018">MEPSTFAKKTWKRLQQQIMQSHEQISNRLNNSTNPNAFIAFLTQQKEVSNHFELAGSKDKYGIYGKLLIGKCLYAEKGRLYIENVYYPLSKKRFGDRIAIDAIDTYSGHYIERLIDRKGIKTLSALKAEIAEQYARYKEAGFAQQYGVMDVDSDFIIVYRDMVVFSEGEVDEDNEARIVRKSFITQKEFKGNNQEIINFVLNCLDVEACLLTTHALPESQTEAINVIEDTFKRITNYKEQIETVTGEAPPMSGFKVDHKQIRLFEKYLRKYDPRMN</sequence>
<dbReference type="AlphaFoldDB" id="A0A1C3JL94"/>
<dbReference type="EMBL" id="FLQZ01000196">
    <property type="protein sequence ID" value="SBT15889.1"/>
    <property type="molecule type" value="Genomic_DNA"/>
</dbReference>
<accession>A0A1C3JL94</accession>
<name>A0A1C3JL94_9VIBR</name>
<evidence type="ECO:0000313" key="2">
    <source>
        <dbReference type="Proteomes" id="UP000092819"/>
    </source>
</evidence>